<evidence type="ECO:0000313" key="2">
    <source>
        <dbReference type="EMBL" id="PFX19979.1"/>
    </source>
</evidence>
<keyword evidence="3" id="KW-1185">Reference proteome</keyword>
<name>A0A2B4RT31_STYPI</name>
<feature type="region of interest" description="Disordered" evidence="1">
    <location>
        <begin position="1"/>
        <end position="108"/>
    </location>
</feature>
<feature type="region of interest" description="Disordered" evidence="1">
    <location>
        <begin position="195"/>
        <end position="218"/>
    </location>
</feature>
<feature type="compositionally biased region" description="Basic and acidic residues" evidence="1">
    <location>
        <begin position="64"/>
        <end position="82"/>
    </location>
</feature>
<dbReference type="OrthoDB" id="5960360at2759"/>
<dbReference type="EMBL" id="LSMT01000335">
    <property type="protein sequence ID" value="PFX19979.1"/>
    <property type="molecule type" value="Genomic_DNA"/>
</dbReference>
<feature type="region of interest" description="Disordered" evidence="1">
    <location>
        <begin position="234"/>
        <end position="270"/>
    </location>
</feature>
<accession>A0A2B4RT31</accession>
<feature type="compositionally biased region" description="Basic and acidic residues" evidence="1">
    <location>
        <begin position="245"/>
        <end position="260"/>
    </location>
</feature>
<evidence type="ECO:0000313" key="3">
    <source>
        <dbReference type="Proteomes" id="UP000225706"/>
    </source>
</evidence>
<proteinExistence type="predicted"/>
<sequence>MATSDERTNSTGEEEDDGHIQMDEESRREQKDGEVKLKISAAEPLISPFNRPKSESNEPVEFLDEVKKERSRIDDKKIHASRENCVSKLSERDDEGEEGHNRSKELLSKCTKESSFPLSVEIQAAKNSVLEGKGHSIIQIATADEESHVNQQRRAGMFLDILQRSSQPRVLNAQLQSSFSVKEGHVERAVKLAPTRQENASKQVQIHGRSHENHQRKYSGSLDLEQQISLPQTRGNQIQSTFGKGDGHDRSDGTLDESVRPRVRPNQADGIGAMDYSFQEEGANNSIKIITGRQENALVQGRISSGGHKSHRGRDFASLDLVQRSPFPQEREGQLQSAFNRREMGAKLFTGEKTAKVHAIRFQQVRIDRTDDGVRQKIPFTPMQSRSVSEWNRTFHSKVEDDIPILTIGENISTEETTSSWKSTALVTGRSDGRKWKRRGPVHDFAGLSMQDPFQGINTALFFLARQRGFADEVLVSIHLLASEQFTQGEIYALVNRIEAQLTAKHLPFCVEYNGLQGSARWFNHAFIEDQVKIKFQMLGQAQQNLRIINPDMVEQVITVHQIRRMSQPYLQSPGAEARLDVEFIGPVGKLCEGHIRITTEYGEITQNMLLPILSCRQNH</sequence>
<comment type="caution">
    <text evidence="2">The sequence shown here is derived from an EMBL/GenBank/DDBJ whole genome shotgun (WGS) entry which is preliminary data.</text>
</comment>
<feature type="compositionally biased region" description="Basic and acidic residues" evidence="1">
    <location>
        <begin position="98"/>
        <end position="108"/>
    </location>
</feature>
<organism evidence="2 3">
    <name type="scientific">Stylophora pistillata</name>
    <name type="common">Smooth cauliflower coral</name>
    <dbReference type="NCBI Taxonomy" id="50429"/>
    <lineage>
        <taxon>Eukaryota</taxon>
        <taxon>Metazoa</taxon>
        <taxon>Cnidaria</taxon>
        <taxon>Anthozoa</taxon>
        <taxon>Hexacorallia</taxon>
        <taxon>Scleractinia</taxon>
        <taxon>Astrocoeniina</taxon>
        <taxon>Pocilloporidae</taxon>
        <taxon>Stylophora</taxon>
    </lineage>
</organism>
<evidence type="ECO:0000256" key="1">
    <source>
        <dbReference type="SAM" id="MobiDB-lite"/>
    </source>
</evidence>
<dbReference type="Proteomes" id="UP000225706">
    <property type="component" value="Unassembled WGS sequence"/>
</dbReference>
<reference evidence="3" key="1">
    <citation type="journal article" date="2017" name="bioRxiv">
        <title>Comparative analysis of the genomes of Stylophora pistillata and Acropora digitifera provides evidence for extensive differences between species of corals.</title>
        <authorList>
            <person name="Voolstra C.R."/>
            <person name="Li Y."/>
            <person name="Liew Y.J."/>
            <person name="Baumgarten S."/>
            <person name="Zoccola D."/>
            <person name="Flot J.-F."/>
            <person name="Tambutte S."/>
            <person name="Allemand D."/>
            <person name="Aranda M."/>
        </authorList>
    </citation>
    <scope>NUCLEOTIDE SEQUENCE [LARGE SCALE GENOMIC DNA]</scope>
</reference>
<gene>
    <name evidence="2" type="ORF">AWC38_SpisGene15589</name>
</gene>
<protein>
    <submittedName>
        <fullName evidence="2">Uncharacterized protein</fullName>
    </submittedName>
</protein>
<dbReference type="AlphaFoldDB" id="A0A2B4RT31"/>
<feature type="compositionally biased region" description="Basic and acidic residues" evidence="1">
    <location>
        <begin position="18"/>
        <end position="37"/>
    </location>
</feature>